<evidence type="ECO:0000256" key="3">
    <source>
        <dbReference type="ARBA" id="ARBA00010115"/>
    </source>
</evidence>
<dbReference type="SFLD" id="SFLDF00284">
    <property type="entry name" value="tRNA_wybutosine-synthesizing"/>
    <property type="match status" value="1"/>
</dbReference>
<feature type="domain" description="Flavodoxin-like" evidence="19">
    <location>
        <begin position="75"/>
        <end position="221"/>
    </location>
</feature>
<comment type="similarity">
    <text evidence="3">Belongs to the TYW1 family.</text>
</comment>
<name>A0A1U7LTY4_NEOID</name>
<comment type="cofactor">
    <cofactor evidence="1">
        <name>[4Fe-4S] cluster</name>
        <dbReference type="ChEBI" id="CHEBI:49883"/>
    </cofactor>
</comment>
<feature type="domain" description="Radical SAM core" evidence="20">
    <location>
        <begin position="317"/>
        <end position="555"/>
    </location>
</feature>
<dbReference type="AlphaFoldDB" id="A0A1U7LTY4"/>
<keyword evidence="18" id="KW-0472">Membrane</keyword>
<organism evidence="21 22">
    <name type="scientific">Neolecta irregularis (strain DAH-3)</name>
    <dbReference type="NCBI Taxonomy" id="1198029"/>
    <lineage>
        <taxon>Eukaryota</taxon>
        <taxon>Fungi</taxon>
        <taxon>Dikarya</taxon>
        <taxon>Ascomycota</taxon>
        <taxon>Taphrinomycotina</taxon>
        <taxon>Neolectales</taxon>
        <taxon>Neolectaceae</taxon>
        <taxon>Neolecta</taxon>
    </lineage>
</organism>
<dbReference type="FunFam" id="3.20.20.70:FF:000196">
    <property type="entry name" value="S-adenosyl-L-methionine-dependent tRNA 4-demethylwyosine synthase"/>
    <property type="match status" value="1"/>
</dbReference>
<dbReference type="PROSITE" id="PS51918">
    <property type="entry name" value="RADICAL_SAM"/>
    <property type="match status" value="1"/>
</dbReference>
<evidence type="ECO:0000259" key="19">
    <source>
        <dbReference type="PROSITE" id="PS50902"/>
    </source>
</evidence>
<evidence type="ECO:0000256" key="6">
    <source>
        <dbReference type="ARBA" id="ARBA00022691"/>
    </source>
</evidence>
<evidence type="ECO:0000256" key="15">
    <source>
        <dbReference type="ARBA" id="ARBA00071388"/>
    </source>
</evidence>
<dbReference type="InterPro" id="IPR013917">
    <property type="entry name" value="tRNA_wybutosine-synth"/>
</dbReference>
<evidence type="ECO:0000313" key="22">
    <source>
        <dbReference type="Proteomes" id="UP000186594"/>
    </source>
</evidence>
<comment type="catalytic activity">
    <reaction evidence="14">
        <text>N(1)-methylguanosine(37) in tRNA(Phe) + pyruvate + S-adenosyl-L-methionine = 4-demethylwyosine(37) in tRNA(Phe) + 5'-deoxyadenosine + L-methionine + CO2 + H2O</text>
        <dbReference type="Rhea" id="RHEA:36347"/>
        <dbReference type="Rhea" id="RHEA-COMP:10164"/>
        <dbReference type="Rhea" id="RHEA-COMP:10165"/>
        <dbReference type="ChEBI" id="CHEBI:15361"/>
        <dbReference type="ChEBI" id="CHEBI:15377"/>
        <dbReference type="ChEBI" id="CHEBI:16526"/>
        <dbReference type="ChEBI" id="CHEBI:17319"/>
        <dbReference type="ChEBI" id="CHEBI:57844"/>
        <dbReference type="ChEBI" id="CHEBI:59789"/>
        <dbReference type="ChEBI" id="CHEBI:64315"/>
        <dbReference type="ChEBI" id="CHEBI:73542"/>
        <dbReference type="EC" id="4.1.3.44"/>
    </reaction>
</comment>
<keyword evidence="18" id="KW-0812">Transmembrane</keyword>
<dbReference type="OMA" id="TMANIPW"/>
<dbReference type="Gene3D" id="3.20.20.70">
    <property type="entry name" value="Aldolase class I"/>
    <property type="match status" value="1"/>
</dbReference>
<dbReference type="SUPFAM" id="SSF102114">
    <property type="entry name" value="Radical SAM enzymes"/>
    <property type="match status" value="1"/>
</dbReference>
<evidence type="ECO:0000256" key="12">
    <source>
        <dbReference type="ARBA" id="ARBA00023239"/>
    </source>
</evidence>
<dbReference type="GO" id="GO:0051539">
    <property type="term" value="F:4 iron, 4 sulfur cluster binding"/>
    <property type="evidence" value="ECO:0007669"/>
    <property type="project" value="UniProtKB-KW"/>
</dbReference>
<keyword evidence="18" id="KW-1133">Transmembrane helix</keyword>
<keyword evidence="6" id="KW-0949">S-adenosyl-L-methionine</keyword>
<dbReference type="InterPro" id="IPR058240">
    <property type="entry name" value="rSAM_sf"/>
</dbReference>
<dbReference type="Pfam" id="PF00258">
    <property type="entry name" value="Flavodoxin_1"/>
    <property type="match status" value="1"/>
</dbReference>
<dbReference type="OrthoDB" id="271553at2759"/>
<dbReference type="InterPro" id="IPR013785">
    <property type="entry name" value="Aldolase_TIM"/>
</dbReference>
<dbReference type="PANTHER" id="PTHR13930:SF0">
    <property type="entry name" value="S-ADENOSYL-L-METHIONINE-DEPENDENT TRNA 4-DEMETHYLWYOSINE SYNTHASE TYW1-RELATED"/>
    <property type="match status" value="1"/>
</dbReference>
<proteinExistence type="inferred from homology"/>
<feature type="transmembrane region" description="Helical" evidence="18">
    <location>
        <begin position="15"/>
        <end position="34"/>
    </location>
</feature>
<accession>A0A1U7LTY4</accession>
<keyword evidence="8" id="KW-0479">Metal-binding</keyword>
<evidence type="ECO:0000259" key="20">
    <source>
        <dbReference type="PROSITE" id="PS51918"/>
    </source>
</evidence>
<keyword evidence="9" id="KW-0547">Nucleotide-binding</keyword>
<dbReference type="GO" id="GO:1904047">
    <property type="term" value="F:S-adenosyl-L-methionine binding"/>
    <property type="evidence" value="ECO:0007669"/>
    <property type="project" value="EnsemblFungi"/>
</dbReference>
<dbReference type="GO" id="GO:0102521">
    <property type="term" value="F:tRNA-4-demethylwyosine synthase activity"/>
    <property type="evidence" value="ECO:0007669"/>
    <property type="project" value="UniProtKB-EC"/>
</dbReference>
<dbReference type="InterPro" id="IPR034556">
    <property type="entry name" value="tRNA_wybutosine-synthase"/>
</dbReference>
<dbReference type="GO" id="GO:0031591">
    <property type="term" value="P:wybutosine biosynthetic process"/>
    <property type="evidence" value="ECO:0007669"/>
    <property type="project" value="EnsemblFungi"/>
</dbReference>
<feature type="compositionally biased region" description="Acidic residues" evidence="17">
    <location>
        <begin position="231"/>
        <end position="243"/>
    </location>
</feature>
<keyword evidence="11" id="KW-0411">Iron-sulfur</keyword>
<dbReference type="Pfam" id="PF04055">
    <property type="entry name" value="Radical_SAM"/>
    <property type="match status" value="1"/>
</dbReference>
<feature type="region of interest" description="Disordered" evidence="17">
    <location>
        <begin position="230"/>
        <end position="250"/>
    </location>
</feature>
<evidence type="ECO:0000256" key="1">
    <source>
        <dbReference type="ARBA" id="ARBA00001966"/>
    </source>
</evidence>
<protein>
    <recommendedName>
        <fullName evidence="15">S-adenosyl-L-methionine-dependent tRNA 4-demethylwyosine synthase</fullName>
        <ecNumber evidence="4">4.1.3.44</ecNumber>
    </recommendedName>
    <alternativeName>
        <fullName evidence="16">tRNA wybutosine-synthesizing protein 1</fullName>
    </alternativeName>
</protein>
<comment type="pathway">
    <text evidence="2">tRNA modification; wybutosine-tRNA(Phe) biosynthesis.</text>
</comment>
<keyword evidence="7" id="KW-0819">tRNA processing</keyword>
<evidence type="ECO:0000256" key="5">
    <source>
        <dbReference type="ARBA" id="ARBA00022485"/>
    </source>
</evidence>
<evidence type="ECO:0000256" key="10">
    <source>
        <dbReference type="ARBA" id="ARBA00023004"/>
    </source>
</evidence>
<evidence type="ECO:0000313" key="21">
    <source>
        <dbReference type="EMBL" id="OLL26078.1"/>
    </source>
</evidence>
<dbReference type="PRINTS" id="PR00369">
    <property type="entry name" value="FLAVODOXIN"/>
</dbReference>
<dbReference type="STRING" id="1198029.A0A1U7LTY4"/>
<gene>
    <name evidence="21" type="ORF">NEOLI_000485</name>
</gene>
<dbReference type="EC" id="4.1.3.44" evidence="4"/>
<dbReference type="SFLD" id="SFLDG01071">
    <property type="entry name" value="tRNA_wybutosine-synthesizing"/>
    <property type="match status" value="1"/>
</dbReference>
<dbReference type="SFLD" id="SFLDS00029">
    <property type="entry name" value="Radical_SAM"/>
    <property type="match status" value="1"/>
</dbReference>
<evidence type="ECO:0000256" key="18">
    <source>
        <dbReference type="SAM" id="Phobius"/>
    </source>
</evidence>
<dbReference type="EMBL" id="LXFE01000243">
    <property type="protein sequence ID" value="OLL26078.1"/>
    <property type="molecule type" value="Genomic_DNA"/>
</dbReference>
<dbReference type="PROSITE" id="PS50902">
    <property type="entry name" value="FLAVODOXIN_LIKE"/>
    <property type="match status" value="1"/>
</dbReference>
<evidence type="ECO:0000256" key="14">
    <source>
        <dbReference type="ARBA" id="ARBA00049466"/>
    </source>
</evidence>
<keyword evidence="12" id="KW-0456">Lyase</keyword>
<dbReference type="PANTHER" id="PTHR13930">
    <property type="entry name" value="S-ADENOSYL-L-METHIONINE-DEPENDENT TRNA 4-DEMETHYLWYOSINE SYNTHASE"/>
    <property type="match status" value="1"/>
</dbReference>
<dbReference type="InterPro" id="IPR007197">
    <property type="entry name" value="rSAM"/>
</dbReference>
<dbReference type="Gene3D" id="3.40.50.360">
    <property type="match status" value="1"/>
</dbReference>
<evidence type="ECO:0000256" key="7">
    <source>
        <dbReference type="ARBA" id="ARBA00022694"/>
    </source>
</evidence>
<keyword evidence="5" id="KW-0004">4Fe-4S</keyword>
<evidence type="ECO:0000256" key="11">
    <source>
        <dbReference type="ARBA" id="ARBA00023014"/>
    </source>
</evidence>
<dbReference type="InterPro" id="IPR008254">
    <property type="entry name" value="Flavodoxin/NO_synth"/>
</dbReference>
<evidence type="ECO:0000256" key="17">
    <source>
        <dbReference type="SAM" id="MobiDB-lite"/>
    </source>
</evidence>
<keyword evidence="22" id="KW-1185">Reference proteome</keyword>
<evidence type="ECO:0000256" key="4">
    <source>
        <dbReference type="ARBA" id="ARBA00012821"/>
    </source>
</evidence>
<dbReference type="Proteomes" id="UP000186594">
    <property type="component" value="Unassembled WGS sequence"/>
</dbReference>
<dbReference type="Pfam" id="PF08608">
    <property type="entry name" value="Wyosine_form"/>
    <property type="match status" value="1"/>
</dbReference>
<keyword evidence="10" id="KW-0408">Iron</keyword>
<reference evidence="21 22" key="1">
    <citation type="submission" date="2016-04" db="EMBL/GenBank/DDBJ databases">
        <title>Evolutionary innovation and constraint leading to complex multicellularity in the Ascomycota.</title>
        <authorList>
            <person name="Cisse O."/>
            <person name="Nguyen A."/>
            <person name="Hewitt D.A."/>
            <person name="Jedd G."/>
            <person name="Stajich J.E."/>
        </authorList>
    </citation>
    <scope>NUCLEOTIDE SEQUENCE [LARGE SCALE GENOMIC DNA]</scope>
    <source>
        <strain evidence="21 22">DAH-3</strain>
    </source>
</reference>
<comment type="function">
    <text evidence="13">Probable component of the wybutosine biosynthesis pathway. Wybutosine is a hyper modified guanosine with a tricyclic base found at the 3'-position adjacent to the anticodon of eukaryotic phenylalanine tRNA. Catalyzes the condensation of N-methylguanine with 2 carbon atoms from pyruvate to form the tricyclic 4-demethylwyosine, an intermediate in wybutosine biosynthesis.</text>
</comment>
<evidence type="ECO:0000256" key="2">
    <source>
        <dbReference type="ARBA" id="ARBA00004797"/>
    </source>
</evidence>
<dbReference type="InterPro" id="IPR029039">
    <property type="entry name" value="Flavoprotein-like_sf"/>
</dbReference>
<evidence type="ECO:0000256" key="13">
    <source>
        <dbReference type="ARBA" id="ARBA00025368"/>
    </source>
</evidence>
<evidence type="ECO:0000256" key="9">
    <source>
        <dbReference type="ARBA" id="ARBA00022741"/>
    </source>
</evidence>
<sequence>MLGVLVAAVWGDLRFAVLYFILLFTAITCGADFTREIPANIFEKKIKRKIKGSLVVGQKKKIPQKPVKLTENSVLHIFYSSLNGSTERFAQSIVPILPYGHHLHNIDYLPGLDEYFSNPAKDSTYLLIVPSYNTQSPLDYLLSTLRDIYHDFRVGKNPLLKVNFAVFGIGDGDYAHEFCYQAKEADKLMGKLGARRLLKVQCGDIRVDAQGSIEKWATVLHDLLLESPDLTPDDSPSDSEEDAPPSNSIADLEDMGAIMKISRAPGVKEMVSKDSPTYNALTKQGYKIVGTHSGVKICRWTKSALRGRGSCYKFSFYGIRSHNCMETTPSLACANKCVFCWRHGTNPVGTSWRWKIDPPAVILEGAIKGHLEKIKTMKGVPGLRLDRFEEAQTIKHCALSLVGEPIFYPHINEFVSMLHERHISSFLVTNAQHPDAMARMGQVTQLYVSIDASTKESLKAVDRPLFKDFWERFLKCLDILSTKRQRTIYRLTLVKGYNVREIGEYAELVKRGKPCFIEIKGVTYCGNSDQSNLTMSNVPYFDEVVTFTEKLVSYLGPSYGIAAEHEHSNCILVARKEFSVDGVWHTWINYDRFFELIESGEEFGPEDYMSPTPAWAVFGMGGFNPEDERWRRKKKEDAKSEKINHAT</sequence>
<dbReference type="GO" id="GO:0046872">
    <property type="term" value="F:metal ion binding"/>
    <property type="evidence" value="ECO:0007669"/>
    <property type="project" value="UniProtKB-KW"/>
</dbReference>
<evidence type="ECO:0000256" key="16">
    <source>
        <dbReference type="ARBA" id="ARBA00077859"/>
    </source>
</evidence>
<dbReference type="GO" id="GO:0010181">
    <property type="term" value="F:FMN binding"/>
    <property type="evidence" value="ECO:0007669"/>
    <property type="project" value="InterPro"/>
</dbReference>
<evidence type="ECO:0000256" key="8">
    <source>
        <dbReference type="ARBA" id="ARBA00022723"/>
    </source>
</evidence>
<comment type="caution">
    <text evidence="21">The sequence shown here is derived from an EMBL/GenBank/DDBJ whole genome shotgun (WGS) entry which is preliminary data.</text>
</comment>
<dbReference type="UniPathway" id="UPA00375"/>
<dbReference type="InterPro" id="IPR001094">
    <property type="entry name" value="Flavdoxin-like"/>
</dbReference>
<dbReference type="SUPFAM" id="SSF52218">
    <property type="entry name" value="Flavoproteins"/>
    <property type="match status" value="1"/>
</dbReference>